<accession>A0A814VDM5</accession>
<dbReference type="Gene3D" id="2.30.30.100">
    <property type="match status" value="1"/>
</dbReference>
<dbReference type="AlphaFoldDB" id="A0A814VDM5"/>
<comment type="caution">
    <text evidence="2">The sequence shown here is derived from an EMBL/GenBank/DDBJ whole genome shotgun (WGS) entry which is preliminary data.</text>
</comment>
<proteinExistence type="predicted"/>
<sequence length="104" mass="10622">MLSSIQLPVAKEASGQCSTIFINQTTYSTGSNPNTLKAVDVNGDGKLDIIVANYDSNNVGVLLNIGNGTFAAQATYLTETSPGSVGAADVNGSGKIDIIVAHYG</sequence>
<evidence type="ECO:0000256" key="1">
    <source>
        <dbReference type="ARBA" id="ARBA00022729"/>
    </source>
</evidence>
<protein>
    <recommendedName>
        <fullName evidence="5">VCBS repeat-containing protein</fullName>
    </recommendedName>
</protein>
<gene>
    <name evidence="3" type="ORF">BYL167_LOCUS29141</name>
    <name evidence="2" type="ORF">CJN711_LOCUS11337</name>
</gene>
<dbReference type="SUPFAM" id="SSF69318">
    <property type="entry name" value="Integrin alpha N-terminal domain"/>
    <property type="match status" value="1"/>
</dbReference>
<dbReference type="Proteomes" id="UP000681967">
    <property type="component" value="Unassembled WGS sequence"/>
</dbReference>
<dbReference type="EMBL" id="CAJOBH010043528">
    <property type="protein sequence ID" value="CAF4342127.1"/>
    <property type="molecule type" value="Genomic_DNA"/>
</dbReference>
<dbReference type="Proteomes" id="UP000663855">
    <property type="component" value="Unassembled WGS sequence"/>
</dbReference>
<dbReference type="InterPro" id="IPR028994">
    <property type="entry name" value="Integrin_alpha_N"/>
</dbReference>
<dbReference type="GO" id="GO:0005509">
    <property type="term" value="F:calcium ion binding"/>
    <property type="evidence" value="ECO:0007669"/>
    <property type="project" value="InterPro"/>
</dbReference>
<evidence type="ECO:0000313" key="4">
    <source>
        <dbReference type="Proteomes" id="UP000663855"/>
    </source>
</evidence>
<name>A0A814VDM5_9BILA</name>
<dbReference type="Pfam" id="PF13517">
    <property type="entry name" value="FG-GAP_3"/>
    <property type="match status" value="1"/>
</dbReference>
<dbReference type="EMBL" id="CAJNOV010004813">
    <property type="protein sequence ID" value="CAF1187603.1"/>
    <property type="molecule type" value="Genomic_DNA"/>
</dbReference>
<keyword evidence="1" id="KW-0732">Signal</keyword>
<evidence type="ECO:0000313" key="3">
    <source>
        <dbReference type="EMBL" id="CAF4342127.1"/>
    </source>
</evidence>
<evidence type="ECO:0000313" key="2">
    <source>
        <dbReference type="EMBL" id="CAF1187603.1"/>
    </source>
</evidence>
<reference evidence="2" key="1">
    <citation type="submission" date="2021-02" db="EMBL/GenBank/DDBJ databases">
        <authorList>
            <person name="Nowell W R."/>
        </authorList>
    </citation>
    <scope>NUCLEOTIDE SEQUENCE</scope>
</reference>
<dbReference type="InterPro" id="IPR013517">
    <property type="entry name" value="FG-GAP"/>
</dbReference>
<evidence type="ECO:0008006" key="5">
    <source>
        <dbReference type="Google" id="ProtNLM"/>
    </source>
</evidence>
<organism evidence="2 4">
    <name type="scientific">Rotaria magnacalcarata</name>
    <dbReference type="NCBI Taxonomy" id="392030"/>
    <lineage>
        <taxon>Eukaryota</taxon>
        <taxon>Metazoa</taxon>
        <taxon>Spiralia</taxon>
        <taxon>Gnathifera</taxon>
        <taxon>Rotifera</taxon>
        <taxon>Eurotatoria</taxon>
        <taxon>Bdelloidea</taxon>
        <taxon>Philodinida</taxon>
        <taxon>Philodinidae</taxon>
        <taxon>Rotaria</taxon>
    </lineage>
</organism>
<dbReference type="PANTHER" id="PTHR46580">
    <property type="entry name" value="SENSOR KINASE-RELATED"/>
    <property type="match status" value="1"/>
</dbReference>